<name>A0A2A2HY49_9EURY</name>
<organism evidence="2 3">
    <name type="scientific">Methanosarcina spelaei</name>
    <dbReference type="NCBI Taxonomy" id="1036679"/>
    <lineage>
        <taxon>Archaea</taxon>
        <taxon>Methanobacteriati</taxon>
        <taxon>Methanobacteriota</taxon>
        <taxon>Stenosarchaea group</taxon>
        <taxon>Methanomicrobia</taxon>
        <taxon>Methanosarcinales</taxon>
        <taxon>Methanosarcinaceae</taxon>
        <taxon>Methanosarcina</taxon>
    </lineage>
</organism>
<sequence length="59" mass="6796">MSDSIRPVQPACFSSLSVFSVPYLFFQFLICFFSSLSVFSVPYLFFLSLICFLRPLLQV</sequence>
<gene>
    <name evidence="2" type="ORF">ASJ81_14735</name>
</gene>
<comment type="caution">
    <text evidence="2">The sequence shown here is derived from an EMBL/GenBank/DDBJ whole genome shotgun (WGS) entry which is preliminary data.</text>
</comment>
<feature type="transmembrane region" description="Helical" evidence="1">
    <location>
        <begin position="24"/>
        <end position="53"/>
    </location>
</feature>
<evidence type="ECO:0000313" key="2">
    <source>
        <dbReference type="EMBL" id="PAV14234.1"/>
    </source>
</evidence>
<keyword evidence="1" id="KW-0812">Transmembrane</keyword>
<keyword evidence="1" id="KW-1133">Transmembrane helix</keyword>
<reference evidence="2 3" key="1">
    <citation type="journal article" date="2017" name="BMC Genomics">
        <title>Genomic analysis of methanogenic archaea reveals a shift towards energy conservation.</title>
        <authorList>
            <person name="Gilmore S.P."/>
            <person name="Henske J.K."/>
            <person name="Sexton J.A."/>
            <person name="Solomon K.V."/>
            <person name="Seppala S."/>
            <person name="Yoo J.I."/>
            <person name="Huyett L.M."/>
            <person name="Pressman A."/>
            <person name="Cogan J.Z."/>
            <person name="Kivenson V."/>
            <person name="Peng X."/>
            <person name="Tan Y."/>
            <person name="Valentine D.L."/>
            <person name="O'Malley M.A."/>
        </authorList>
    </citation>
    <scope>NUCLEOTIDE SEQUENCE [LARGE SCALE GENOMIC DNA]</scope>
    <source>
        <strain evidence="2 3">MC-15</strain>
    </source>
</reference>
<dbReference type="EMBL" id="LMVP01000020">
    <property type="protein sequence ID" value="PAV14234.1"/>
    <property type="molecule type" value="Genomic_DNA"/>
</dbReference>
<dbReference type="Proteomes" id="UP000218164">
    <property type="component" value="Unassembled WGS sequence"/>
</dbReference>
<accession>A0A2A2HY49</accession>
<evidence type="ECO:0000256" key="1">
    <source>
        <dbReference type="SAM" id="Phobius"/>
    </source>
</evidence>
<keyword evidence="3" id="KW-1185">Reference proteome</keyword>
<proteinExistence type="predicted"/>
<evidence type="ECO:0000313" key="3">
    <source>
        <dbReference type="Proteomes" id="UP000218164"/>
    </source>
</evidence>
<dbReference type="AlphaFoldDB" id="A0A2A2HY49"/>
<protein>
    <submittedName>
        <fullName evidence="2">Uncharacterized protein</fullName>
    </submittedName>
</protein>
<keyword evidence="1" id="KW-0472">Membrane</keyword>